<evidence type="ECO:0000313" key="3">
    <source>
        <dbReference type="Proteomes" id="UP000184420"/>
    </source>
</evidence>
<dbReference type="Gene3D" id="2.60.40.10">
    <property type="entry name" value="Immunoglobulins"/>
    <property type="match status" value="7"/>
</dbReference>
<dbReference type="STRING" id="1419482.SAMN05444266_102133"/>
<sequence length="2150" mass="224048">MFTNNEPGQYTTAVFNDSRNAMAGVPVTDTLPPQVIVSSVNFSNEGYTGNTYDGAGAVVNQVFSGGKVNLQALSRASFRFTGRVAFSDSLPQIMRNVFYAKAPAGFDDPDPSNDTAIFYSYRRPVISQPGNPTICSGQPFTTNLQTMSTATVNWTVATTGNITGAVSGSAVADAAGVLAFSPTLTNTGPTAGTATYTFTPTYTYTNPKDRTPIVVNGLPVNVTYTINPSPNVVKPANVTACPGVVVGPFNFAGNTTGATYTWTNNNTAIGLPATGSGSTINSFTPVNSGSAATTAKIIVMASFGGCITKDSFNITVNPLPGAGFTINNPTQCITGNSFVFTNSTNTGTYLWDFGDGTTATAISPTHVYGATGTFNVKVVHTEPSGCKDSAFRTVNVTPAPVANFIYSIISQNVNNTFQFTDASIVDAGESVSWFWDFGDGSTSTEINPVHTYMQSGNYTVTLTVTGNNGCVSTKTDQLLVSIDPNVSPKFSINNDEQCLTGNQFVFTNSSVVAPGYNIVAYSWDLGDGSAAQTGATVAYTYAAAGTYDVTLTVTTNNGLQLSVRQSVVVIPTATVNQPASQIWCVGEATNGVVFSSPLGGTTYQWTNNNTSIGLAASGTGNISSFTLKNAGTVNNVATITVVPLYKGCAGTPQSFTITARPVPSVNALTPQVLCTGAPTQPIVLSSSVAGTIFSWTNDNPAIGLPAAGTGDIPVFTATNLQAVPVVANIVVVPSANGCTGPQQITTITVKPLPTLNNNLSATAICDKALFSYVPTSATGGTTFAWTRAAVPGISNPAASGTGNPNETLFNTTPDTVSVVYNFTMAADGCTNTQQVTLPVKPTPVLSSSSDAGAICSGDLFYYVPATTTPGTIFTWERSINRAVREDARNDNGAISEVLTNLSSAPITVNYSYRLTAAGCVGNASVSVNVKPTPELNSDLNPGAICSGTPFVYAPSATVTGTTFAWSRPLIDGVSNPAVTGSDGINETLVITDNTAHTVPYTYSLNFDGCTNTQVVNANVLPASQSAFTVDNPAQCLDGNVFTFTNISPSRLPGRDSYIWDFGDETSATTTNAVHSYNAPGIYTVTLYIVGMAGCRTASSQNVIVKSTPTAGFLLNVIAPASNGQFQFTNTSTGISQPLTYLWDFGDGTTSTDVNPQHTYAVAGTYTVTLTATSAEGCNAVASTVLTVAKNPDIVVDFDVVPTSSCITGNLIQYNSTTIVTPGITINEYLWDFGDGNTSTLQTPSHSYAAVGRYTVTLTVQTSAGAATGTDLVEIYPEPVITKPHDRIICAGVQVNNINFASTATSATYTWTNDHPEIGLAANGTGNISAFTPVNNTANPIVATITVTAAERGCAGPPIQFTITVDPVPTVAAVGSQVICAGGTTAPVAFTGTVTGTTFNWVNDDPSIGLGESGTGTIPSFVAVNNTLMNQTALIKVTPAAGSCIGTAVNFGYVITPTAELTSTTMPEPVCGNVPFTYLATTNQPSAVLSWTRAAVPGITNPAGSGTGNINETLENTTGNTITVTYVYTIQVPGCVISTAEVKVQVKPRPTLTSPLSPPDICNNTMFSYAPTANVPGTVFRWTRNGSAVLANPAASGVGSPDEVLVNISNDIARAIYSYSMDANGCVNTQNVVLIVGPDLKLSSSTNPSEICSGTNFSYTATTNNPGAVITWSRPSIPIVGLRDANGSVTINEKLVNITSSPVVVPYTFLLTYRGCSTSVVLNVTVEPAPTLASPLADMSVCAGTAVPAVMLTSNVPGTQWSWKNSNLDIGLGASGNGNIPSFSATAGENTTVTGRITVEGITPAGCIVPAVNNAYNVTVNAVPTGNISVPNGVNFCEGSFVPLIATGGTRYQWYLNGNAIGGATAGLYQARTAGVYTVDIFTAAGCNTLKAGNVTVSGTVKPTAAFNYNTSCQNEPITFINQSLVTGSGPVTYRWSDNAGHTSTAASPVFTYSQSGTYQVKLVVQTQTCRNLADSITQTITVEIPHPGIRLSTVNTVLNSPTQLLARNIGNTAYLWEPATGLNSTTVQNPIATLTADQEYLIRMTTAAGCVTTDSMLVRIRGNDVIFVPNVISPNGDGKNDKWIIPGLNQYPNTEVYIYNRWGNQVYQSKNYDNQWDGDGLNEGTYYYIIKLKLPGGGDRQYKGWVELVR</sequence>
<dbReference type="InterPro" id="IPR013783">
    <property type="entry name" value="Ig-like_fold"/>
</dbReference>
<feature type="domain" description="PKD" evidence="1">
    <location>
        <begin position="487"/>
        <end position="569"/>
    </location>
</feature>
<organism evidence="2 3">
    <name type="scientific">Chitinophaga jiangningensis</name>
    <dbReference type="NCBI Taxonomy" id="1419482"/>
    <lineage>
        <taxon>Bacteria</taxon>
        <taxon>Pseudomonadati</taxon>
        <taxon>Bacteroidota</taxon>
        <taxon>Chitinophagia</taxon>
        <taxon>Chitinophagales</taxon>
        <taxon>Chitinophagaceae</taxon>
        <taxon>Chitinophaga</taxon>
    </lineage>
</organism>
<dbReference type="InterPro" id="IPR022409">
    <property type="entry name" value="PKD/Chitinase_dom"/>
</dbReference>
<feature type="domain" description="PKD" evidence="1">
    <location>
        <begin position="1056"/>
        <end position="1104"/>
    </location>
</feature>
<dbReference type="InterPro" id="IPR045828">
    <property type="entry name" value="PKD_Bacteroidetes"/>
</dbReference>
<evidence type="ECO:0000259" key="1">
    <source>
        <dbReference type="PROSITE" id="PS50093"/>
    </source>
</evidence>
<protein>
    <submittedName>
        <fullName evidence="2">Gliding motility-associated C-terminal domain-containing protein</fullName>
    </submittedName>
</protein>
<reference evidence="2 3" key="1">
    <citation type="submission" date="2016-11" db="EMBL/GenBank/DDBJ databases">
        <authorList>
            <person name="Jaros S."/>
            <person name="Januszkiewicz K."/>
            <person name="Wedrychowicz H."/>
        </authorList>
    </citation>
    <scope>NUCLEOTIDE SEQUENCE [LARGE SCALE GENOMIC DNA]</scope>
    <source>
        <strain evidence="2 3">DSM 27406</strain>
    </source>
</reference>
<feature type="domain" description="PKD" evidence="1">
    <location>
        <begin position="337"/>
        <end position="397"/>
    </location>
</feature>
<dbReference type="RefSeq" id="WP_073078742.1">
    <property type="nucleotide sequence ID" value="NZ_FRBL01000002.1"/>
</dbReference>
<feature type="domain" description="PKD" evidence="1">
    <location>
        <begin position="1108"/>
        <end position="1187"/>
    </location>
</feature>
<dbReference type="CDD" id="cd00146">
    <property type="entry name" value="PKD"/>
    <property type="match status" value="6"/>
</dbReference>
<proteinExistence type="predicted"/>
<dbReference type="InterPro" id="IPR000601">
    <property type="entry name" value="PKD_dom"/>
</dbReference>
<dbReference type="PANTHER" id="PTHR36842">
    <property type="entry name" value="PROTEIN TOLB HOMOLOG"/>
    <property type="match status" value="1"/>
</dbReference>
<accession>A0A1M6Y3H9</accession>
<gene>
    <name evidence="2" type="ORF">SAMN05444266_102133</name>
</gene>
<dbReference type="EMBL" id="FRBL01000002">
    <property type="protein sequence ID" value="SHL12754.1"/>
    <property type="molecule type" value="Genomic_DNA"/>
</dbReference>
<dbReference type="InterPro" id="IPR026341">
    <property type="entry name" value="T9SS_type_B"/>
</dbReference>
<evidence type="ECO:0000313" key="2">
    <source>
        <dbReference type="EMBL" id="SHL12754.1"/>
    </source>
</evidence>
<dbReference type="PROSITE" id="PS50093">
    <property type="entry name" value="PKD"/>
    <property type="match status" value="7"/>
</dbReference>
<feature type="domain" description="PKD" evidence="1">
    <location>
        <begin position="1930"/>
        <end position="1964"/>
    </location>
</feature>
<dbReference type="NCBIfam" id="TIGR04131">
    <property type="entry name" value="Bac_Flav_CTERM"/>
    <property type="match status" value="1"/>
</dbReference>
<dbReference type="Pfam" id="PF19406">
    <property type="entry name" value="PKD_5"/>
    <property type="match status" value="2"/>
</dbReference>
<name>A0A1M6Y3H9_9BACT</name>
<dbReference type="Proteomes" id="UP000184420">
    <property type="component" value="Unassembled WGS sequence"/>
</dbReference>
<dbReference type="Pfam" id="PF18911">
    <property type="entry name" value="PKD_4"/>
    <property type="match status" value="7"/>
</dbReference>
<dbReference type="Pfam" id="PF13585">
    <property type="entry name" value="CHU_C"/>
    <property type="match status" value="1"/>
</dbReference>
<dbReference type="SUPFAM" id="SSF49299">
    <property type="entry name" value="PKD domain"/>
    <property type="match status" value="7"/>
</dbReference>
<keyword evidence="3" id="KW-1185">Reference proteome</keyword>
<dbReference type="OrthoDB" id="1652165at2"/>
<feature type="domain" description="PKD" evidence="1">
    <location>
        <begin position="1228"/>
        <end position="1274"/>
    </location>
</feature>
<dbReference type="SMART" id="SM00089">
    <property type="entry name" value="PKD"/>
    <property type="match status" value="7"/>
</dbReference>
<dbReference type="PANTHER" id="PTHR36842:SF1">
    <property type="entry name" value="PROTEIN TOLB"/>
    <property type="match status" value="1"/>
</dbReference>
<dbReference type="InterPro" id="IPR035986">
    <property type="entry name" value="PKD_dom_sf"/>
</dbReference>
<dbReference type="FunFam" id="2.60.40.10:FF:000270">
    <property type="entry name" value="Cell surface protein"/>
    <property type="match status" value="1"/>
</dbReference>
<feature type="domain" description="PKD" evidence="1">
    <location>
        <begin position="400"/>
        <end position="482"/>
    </location>
</feature>